<reference evidence="1 2" key="1">
    <citation type="submission" date="2024-02" db="EMBL/GenBank/DDBJ databases">
        <title>Seven novel Bacillus-like species.</title>
        <authorList>
            <person name="Liu G."/>
        </authorList>
    </citation>
    <scope>NUCLEOTIDE SEQUENCE [LARGE SCALE GENOMIC DNA]</scope>
    <source>
        <strain evidence="1 2">FJAT-52991</strain>
    </source>
</reference>
<dbReference type="EMBL" id="CP147404">
    <property type="protein sequence ID" value="WXB91761.1"/>
    <property type="molecule type" value="Genomic_DNA"/>
</dbReference>
<organism evidence="1 2">
    <name type="scientific">Bacillus kandeliae</name>
    <dbReference type="NCBI Taxonomy" id="3129297"/>
    <lineage>
        <taxon>Bacteria</taxon>
        <taxon>Bacillati</taxon>
        <taxon>Bacillota</taxon>
        <taxon>Bacilli</taxon>
        <taxon>Bacillales</taxon>
        <taxon>Bacillaceae</taxon>
        <taxon>Bacillus</taxon>
    </lineage>
</organism>
<dbReference type="Proteomes" id="UP001387364">
    <property type="component" value="Chromosome"/>
</dbReference>
<gene>
    <name evidence="1" type="ORF">WDJ61_10815</name>
</gene>
<protein>
    <submittedName>
        <fullName evidence="1">Uncharacterized protein</fullName>
    </submittedName>
</protein>
<name>A0ABZ2N2D8_9BACI</name>
<dbReference type="RefSeq" id="WP_338749572.1">
    <property type="nucleotide sequence ID" value="NZ_CP147404.1"/>
</dbReference>
<sequence>MNSVPTISIQTDSSSLDSYGFTINEKVKVFNLIIEPISLLKPFVVDFLNQKSIVPIIVFISVLRGDEEQFQDELKSKQINFNLSYLKYKNPIFIIELTNKTVLNFLIDKMFETIMIGLDSYVLITDKFEAFSSKPYSINRGVLYFSLHSTASLLCITEVGISLFLNDENYGNLEGVITKISAGYFINKENN</sequence>
<evidence type="ECO:0000313" key="2">
    <source>
        <dbReference type="Proteomes" id="UP001387364"/>
    </source>
</evidence>
<proteinExistence type="predicted"/>
<accession>A0ABZ2N2D8</accession>
<keyword evidence="2" id="KW-1185">Reference proteome</keyword>
<evidence type="ECO:0000313" key="1">
    <source>
        <dbReference type="EMBL" id="WXB91761.1"/>
    </source>
</evidence>